<dbReference type="GO" id="GO:0016020">
    <property type="term" value="C:membrane"/>
    <property type="evidence" value="ECO:0007669"/>
    <property type="project" value="InterPro"/>
</dbReference>
<keyword evidence="9" id="KW-0732">Signal</keyword>
<dbReference type="GO" id="GO:0016168">
    <property type="term" value="F:chlorophyll binding"/>
    <property type="evidence" value="ECO:0007669"/>
    <property type="project" value="UniProtKB-KW"/>
</dbReference>
<dbReference type="SUPFAM" id="SSF103511">
    <property type="entry name" value="Chlorophyll a-b binding protein"/>
    <property type="match status" value="1"/>
</dbReference>
<dbReference type="AlphaFoldDB" id="A0A7S1Z9W6"/>
<dbReference type="EMBL" id="HBGO01011830">
    <property type="protein sequence ID" value="CAD9332436.1"/>
    <property type="molecule type" value="Transcribed_RNA"/>
</dbReference>
<dbReference type="GO" id="GO:0009765">
    <property type="term" value="P:photosynthesis, light harvesting"/>
    <property type="evidence" value="ECO:0007669"/>
    <property type="project" value="InterPro"/>
</dbReference>
<evidence type="ECO:0000256" key="4">
    <source>
        <dbReference type="ARBA" id="ARBA00022528"/>
    </source>
</evidence>
<evidence type="ECO:0000256" key="2">
    <source>
        <dbReference type="ARBA" id="ARBA00004229"/>
    </source>
</evidence>
<evidence type="ECO:0000256" key="1">
    <source>
        <dbReference type="ARBA" id="ARBA00004022"/>
    </source>
</evidence>
<dbReference type="Gene3D" id="1.10.3460.10">
    <property type="entry name" value="Chlorophyll a/b binding protein domain"/>
    <property type="match status" value="1"/>
</dbReference>
<proteinExistence type="inferred from homology"/>
<accession>A0A7S1Z9W6</accession>
<evidence type="ECO:0000256" key="8">
    <source>
        <dbReference type="PIRSR" id="PIRSR601344-1"/>
    </source>
</evidence>
<organism evidence="10">
    <name type="scientific">Trieres chinensis</name>
    <name type="common">Marine centric diatom</name>
    <name type="synonym">Odontella sinensis</name>
    <dbReference type="NCBI Taxonomy" id="1514140"/>
    <lineage>
        <taxon>Eukaryota</taxon>
        <taxon>Sar</taxon>
        <taxon>Stramenopiles</taxon>
        <taxon>Ochrophyta</taxon>
        <taxon>Bacillariophyta</taxon>
        <taxon>Mediophyceae</taxon>
        <taxon>Biddulphiophycidae</taxon>
        <taxon>Eupodiscales</taxon>
        <taxon>Parodontellaceae</taxon>
        <taxon>Trieres</taxon>
    </lineage>
</organism>
<evidence type="ECO:0000313" key="10">
    <source>
        <dbReference type="EMBL" id="CAD9332436.1"/>
    </source>
</evidence>
<evidence type="ECO:0008006" key="11">
    <source>
        <dbReference type="Google" id="ProtNLM"/>
    </source>
</evidence>
<feature type="binding site" evidence="8">
    <location>
        <position position="218"/>
    </location>
    <ligand>
        <name>chlorophyll a</name>
        <dbReference type="ChEBI" id="CHEBI:58416"/>
        <label>1</label>
    </ligand>
</feature>
<feature type="chain" id="PRO_5031111988" description="Plastid light harvesting protein" evidence="9">
    <location>
        <begin position="21"/>
        <end position="250"/>
    </location>
</feature>
<keyword evidence="8" id="KW-0148">Chlorophyll</keyword>
<dbReference type="InterPro" id="IPR022796">
    <property type="entry name" value="Chloroa_b-bind"/>
</dbReference>
<evidence type="ECO:0000256" key="5">
    <source>
        <dbReference type="ARBA" id="ARBA00022531"/>
    </source>
</evidence>
<evidence type="ECO:0000256" key="7">
    <source>
        <dbReference type="ARBA" id="ARBA00023243"/>
    </source>
</evidence>
<comment type="similarity">
    <text evidence="3">Belongs to the fucoxanthin chlorophyll protein family.</text>
</comment>
<protein>
    <recommendedName>
        <fullName evidence="11">Plastid light harvesting protein</fullName>
    </recommendedName>
</protein>
<feature type="binding site" evidence="8">
    <location>
        <position position="201"/>
    </location>
    <ligand>
        <name>chlorophyll a</name>
        <dbReference type="ChEBI" id="CHEBI:58416"/>
        <label>1</label>
    </ligand>
</feature>
<keyword evidence="4" id="KW-0150">Chloroplast</keyword>
<comment type="subcellular location">
    <subcellularLocation>
        <location evidence="2">Plastid</location>
        <location evidence="2">Chloroplast</location>
    </subcellularLocation>
</comment>
<keyword evidence="7" id="KW-0437">Light-harvesting polypeptide</keyword>
<dbReference type="Pfam" id="PF00504">
    <property type="entry name" value="Chloroa_b-bind"/>
    <property type="match status" value="1"/>
</dbReference>
<evidence type="ECO:0000256" key="6">
    <source>
        <dbReference type="ARBA" id="ARBA00022640"/>
    </source>
</evidence>
<dbReference type="InterPro" id="IPR001344">
    <property type="entry name" value="Chloro_AB-bd_pln"/>
</dbReference>
<evidence type="ECO:0000256" key="9">
    <source>
        <dbReference type="SAM" id="SignalP"/>
    </source>
</evidence>
<keyword evidence="8" id="KW-0157">Chromophore</keyword>
<name>A0A7S1Z9W6_TRICV</name>
<dbReference type="PANTHER" id="PTHR21649">
    <property type="entry name" value="CHLOROPHYLL A/B BINDING PROTEIN"/>
    <property type="match status" value="1"/>
</dbReference>
<dbReference type="GO" id="GO:0030076">
    <property type="term" value="C:light-harvesting complex"/>
    <property type="evidence" value="ECO:0007669"/>
    <property type="project" value="UniProtKB-KW"/>
</dbReference>
<feature type="binding site" evidence="8">
    <location>
        <position position="94"/>
    </location>
    <ligand>
        <name>chlorophyll a</name>
        <dbReference type="ChEBI" id="CHEBI:58416"/>
        <label>1</label>
    </ligand>
</feature>
<comment type="function">
    <text evidence="1">The light-harvesting complex (LHC) functions as a light receptor, it captures and delivers excitation energy to photosystems with which it is closely associated. Energy is transferred from the carotenoid and chlorophyll C (or B) to chlorophyll A and the photosynthetic reaction centers where it is used to synthesize ATP and reducing power.</text>
</comment>
<feature type="signal peptide" evidence="9">
    <location>
        <begin position="1"/>
        <end position="20"/>
    </location>
</feature>
<dbReference type="GO" id="GO:0009507">
    <property type="term" value="C:chloroplast"/>
    <property type="evidence" value="ECO:0007669"/>
    <property type="project" value="UniProtKB-SubCell"/>
</dbReference>
<evidence type="ECO:0000256" key="3">
    <source>
        <dbReference type="ARBA" id="ARBA00005933"/>
    </source>
</evidence>
<sequence length="250" mass="27030">MTKCSLSAAVAFLMMSPAFGFTANSVKCPNLESSALKASGVAQDGLPKMSTAIPFLERPKFLTGELAGDVGFDPLGFATNPELLIEYREAEIKHARLAMLAAAGWPVSELYDKKIAAYLGMEPVLDAADRVPSVLNGGMDKISPVWWGFCVGLTAAIDLYGVRRARSARPDSGYFPGNLGFDPLGLYPSDKEGQKNMQLAEIKHGRTAMMAVLAFVLQEAISREGVVDETPLFFYPLSQTLRSMLENVVN</sequence>
<keyword evidence="5" id="KW-0602">Photosynthesis</keyword>
<reference evidence="10" key="1">
    <citation type="submission" date="2021-01" db="EMBL/GenBank/DDBJ databases">
        <authorList>
            <person name="Corre E."/>
            <person name="Pelletier E."/>
            <person name="Niang G."/>
            <person name="Scheremetjew M."/>
            <person name="Finn R."/>
            <person name="Kale V."/>
            <person name="Holt S."/>
            <person name="Cochrane G."/>
            <person name="Meng A."/>
            <person name="Brown T."/>
            <person name="Cohen L."/>
        </authorList>
    </citation>
    <scope>NUCLEOTIDE SEQUENCE</scope>
    <source>
        <strain evidence="10">Grunow 1884</strain>
    </source>
</reference>
<keyword evidence="6" id="KW-0934">Plastid</keyword>
<feature type="binding site" description="axial binding residue" evidence="8">
    <location>
        <position position="96"/>
    </location>
    <ligand>
        <name>chlorophyll b</name>
        <dbReference type="ChEBI" id="CHEBI:61721"/>
        <label>1</label>
    </ligand>
    <ligandPart>
        <name>Mg</name>
        <dbReference type="ChEBI" id="CHEBI:25107"/>
    </ligandPart>
</feature>
<feature type="binding site" evidence="8">
    <location>
        <position position="91"/>
    </location>
    <ligand>
        <name>chlorophyll a</name>
        <dbReference type="ChEBI" id="CHEBI:58416"/>
        <label>1</label>
    </ligand>
</feature>
<feature type="binding site" evidence="8">
    <location>
        <position position="206"/>
    </location>
    <ligand>
        <name>chlorophyll a</name>
        <dbReference type="ChEBI" id="CHEBI:58416"/>
        <label>1</label>
    </ligand>
</feature>
<gene>
    <name evidence="10" type="ORF">OSIN01602_LOCUS6614</name>
</gene>